<dbReference type="SUPFAM" id="SSF53474">
    <property type="entry name" value="alpha/beta-Hydrolases"/>
    <property type="match status" value="1"/>
</dbReference>
<dbReference type="InterPro" id="IPR050266">
    <property type="entry name" value="AB_hydrolase_sf"/>
</dbReference>
<evidence type="ECO:0000313" key="2">
    <source>
        <dbReference type="EMBL" id="ODQ84290.1"/>
    </source>
</evidence>
<dbReference type="PANTHER" id="PTHR43798:SF33">
    <property type="entry name" value="HYDROLASE, PUTATIVE (AFU_ORTHOLOGUE AFUA_2G14860)-RELATED"/>
    <property type="match status" value="1"/>
</dbReference>
<dbReference type="EMBL" id="MIGZ01000306">
    <property type="protein sequence ID" value="ODQ84290.1"/>
    <property type="molecule type" value="Genomic_DNA"/>
</dbReference>
<organism evidence="2 3">
    <name type="scientific">Mycolicibacterium holsaticum</name>
    <dbReference type="NCBI Taxonomy" id="152142"/>
    <lineage>
        <taxon>Bacteria</taxon>
        <taxon>Bacillati</taxon>
        <taxon>Actinomycetota</taxon>
        <taxon>Actinomycetes</taxon>
        <taxon>Mycobacteriales</taxon>
        <taxon>Mycobacteriaceae</taxon>
        <taxon>Mycolicibacterium</taxon>
    </lineage>
</organism>
<dbReference type="Pfam" id="PF00561">
    <property type="entry name" value="Abhydrolase_1"/>
    <property type="match status" value="1"/>
</dbReference>
<gene>
    <name evidence="2" type="ORF">BHQ17_27790</name>
</gene>
<evidence type="ECO:0000259" key="1">
    <source>
        <dbReference type="Pfam" id="PF00561"/>
    </source>
</evidence>
<feature type="domain" description="AB hydrolase-1" evidence="1">
    <location>
        <begin position="23"/>
        <end position="128"/>
    </location>
</feature>
<keyword evidence="3" id="KW-1185">Reference proteome</keyword>
<dbReference type="RefSeq" id="WP_069408185.1">
    <property type="nucleotide sequence ID" value="NZ_MIGZ01000306.1"/>
</dbReference>
<dbReference type="GO" id="GO:0016020">
    <property type="term" value="C:membrane"/>
    <property type="evidence" value="ECO:0007669"/>
    <property type="project" value="TreeGrafter"/>
</dbReference>
<dbReference type="InterPro" id="IPR029058">
    <property type="entry name" value="AB_hydrolase_fold"/>
</dbReference>
<name>A0A1E3R2Z7_9MYCO</name>
<dbReference type="GO" id="GO:0003824">
    <property type="term" value="F:catalytic activity"/>
    <property type="evidence" value="ECO:0007669"/>
    <property type="project" value="UniProtKB-ARBA"/>
</dbReference>
<dbReference type="Proteomes" id="UP000094243">
    <property type="component" value="Unassembled WGS sequence"/>
</dbReference>
<reference evidence="3" key="1">
    <citation type="submission" date="2016-09" db="EMBL/GenBank/DDBJ databases">
        <authorList>
            <person name="Greninger A.L."/>
            <person name="Jerome K.R."/>
            <person name="Mcnair B."/>
            <person name="Wallis C."/>
            <person name="Fang F."/>
        </authorList>
    </citation>
    <scope>NUCLEOTIDE SEQUENCE [LARGE SCALE GENOMIC DNA]</scope>
    <source>
        <strain evidence="3">M7</strain>
    </source>
</reference>
<dbReference type="PRINTS" id="PR00111">
    <property type="entry name" value="ABHYDROLASE"/>
</dbReference>
<protein>
    <recommendedName>
        <fullName evidence="1">AB hydrolase-1 domain-containing protein</fullName>
    </recommendedName>
</protein>
<dbReference type="InterPro" id="IPR000073">
    <property type="entry name" value="AB_hydrolase_1"/>
</dbReference>
<proteinExistence type="predicted"/>
<comment type="caution">
    <text evidence="2">The sequence shown here is derived from an EMBL/GenBank/DDBJ whole genome shotgun (WGS) entry which is preliminary data.</text>
</comment>
<dbReference type="PANTHER" id="PTHR43798">
    <property type="entry name" value="MONOACYLGLYCEROL LIPASE"/>
    <property type="match status" value="1"/>
</dbReference>
<accession>A0A1E3R2Z7</accession>
<evidence type="ECO:0000313" key="3">
    <source>
        <dbReference type="Proteomes" id="UP000094243"/>
    </source>
</evidence>
<dbReference type="Gene3D" id="3.40.50.1820">
    <property type="entry name" value="alpha/beta hydrolase"/>
    <property type="match status" value="1"/>
</dbReference>
<dbReference type="AlphaFoldDB" id="A0A1E3R2Z7"/>
<sequence>MKIMHRFSRQNLSLAYTIEGAGPPLVIVHGAASSARSLLECATALGERRQVILPDLRGMGDSDRITSLQATDWVDDLLALLDHLGVDTVDLAGVSLGARIATRFTLDHPERVSSLIVDAPMVRASADGEEAVNRIFGPSRDEGMTTLLKLWHGSDWESLTENYLRLRQDPDLQEYYDFSESLERIALPVFVTRGDADDPIHPVSHAAEFHRRIERSALWIAPHTHFSLARFRPRQWANAVDQFICGLDLGSWAVSVCNSHEQIGALDV</sequence>